<reference evidence="3 4" key="1">
    <citation type="submission" date="2024-09" db="EMBL/GenBank/DDBJ databases">
        <authorList>
            <person name="Sun Q."/>
            <person name="Mori K."/>
        </authorList>
    </citation>
    <scope>NUCLEOTIDE SEQUENCE [LARGE SCALE GENOMIC DNA]</scope>
    <source>
        <strain evidence="3 4">CECT 8622</strain>
    </source>
</reference>
<evidence type="ECO:0000313" key="4">
    <source>
        <dbReference type="Proteomes" id="UP001589585"/>
    </source>
</evidence>
<feature type="chain" id="PRO_5046201030" evidence="1">
    <location>
        <begin position="23"/>
        <end position="498"/>
    </location>
</feature>
<comment type="caution">
    <text evidence="3">The sequence shown here is derived from an EMBL/GenBank/DDBJ whole genome shotgun (WGS) entry which is preliminary data.</text>
</comment>
<dbReference type="SUPFAM" id="SSF51126">
    <property type="entry name" value="Pectin lyase-like"/>
    <property type="match status" value="1"/>
</dbReference>
<dbReference type="InterPro" id="IPR039448">
    <property type="entry name" value="Beta_helix"/>
</dbReference>
<keyword evidence="4" id="KW-1185">Reference proteome</keyword>
<keyword evidence="1" id="KW-0732">Signal</keyword>
<gene>
    <name evidence="3" type="ORF">ACFFU9_11330</name>
</gene>
<dbReference type="InterPro" id="IPR011050">
    <property type="entry name" value="Pectin_lyase_fold/virulence"/>
</dbReference>
<sequence length="498" mass="54473">MKYIVILLLSLFLFNCSLPEVGAPKKESIEKPDEEVPEEIDIISISSLEELREYAAKDDVHVKMAAGTYLINDASYFKELNIDRYDDTNDQIPDGTYAISTLFHFSGNNNIFDLEGVVINVDTAIYPSIDNNGKINEVFIDGTNNIIKGLSFNNLGDGYTAPYTDGTSAIMLTVSGVDNTLEDVSLYITGSWPYGYGQLLGKSSDALVSLHKHSSLLVTGTGTKLLRCNVITRAFGHGIVLQGAVNTLIEDCYVEGEMRSTDDILEGDLSDITQYVTVDGKQVPKSYYAPGYFEKGHMISMNEDGVRTYLDGPFSYSRTKKVTVVNTTVKNMRSGFVLVHGSGEMTISNSTAIGCESAFSGGTGIEISKSKGDAQYGPLLTFPYKNSRNCVVDLELINTESDFPPQRLVEIIGNGHNITIKNHENKVRATPLPIVFGESTYADDKFFRGFSYSEYAGASTNFLNNKTQMPIVFTDLADSNSVTTNGTVTDNGQSNIVN</sequence>
<protein>
    <submittedName>
        <fullName evidence="3">Right-handed parallel beta-helix repeat-containing protein</fullName>
    </submittedName>
</protein>
<organism evidence="3 4">
    <name type="scientific">Mariniflexile ostreae</name>
    <dbReference type="NCBI Taxonomy" id="1520892"/>
    <lineage>
        <taxon>Bacteria</taxon>
        <taxon>Pseudomonadati</taxon>
        <taxon>Bacteroidota</taxon>
        <taxon>Flavobacteriia</taxon>
        <taxon>Flavobacteriales</taxon>
        <taxon>Flavobacteriaceae</taxon>
        <taxon>Mariniflexile</taxon>
    </lineage>
</organism>
<feature type="domain" description="Right handed beta helix" evidence="2">
    <location>
        <begin position="217"/>
        <end position="372"/>
    </location>
</feature>
<evidence type="ECO:0000259" key="2">
    <source>
        <dbReference type="Pfam" id="PF13229"/>
    </source>
</evidence>
<evidence type="ECO:0000256" key="1">
    <source>
        <dbReference type="SAM" id="SignalP"/>
    </source>
</evidence>
<name>A0ABV5FD00_9FLAO</name>
<feature type="signal peptide" evidence="1">
    <location>
        <begin position="1"/>
        <end position="22"/>
    </location>
</feature>
<accession>A0ABV5FD00</accession>
<proteinExistence type="predicted"/>
<dbReference type="Proteomes" id="UP001589585">
    <property type="component" value="Unassembled WGS sequence"/>
</dbReference>
<dbReference type="RefSeq" id="WP_379861555.1">
    <property type="nucleotide sequence ID" value="NZ_JBHMFC010000074.1"/>
</dbReference>
<dbReference type="EMBL" id="JBHMFC010000074">
    <property type="protein sequence ID" value="MFB9057330.1"/>
    <property type="molecule type" value="Genomic_DNA"/>
</dbReference>
<evidence type="ECO:0000313" key="3">
    <source>
        <dbReference type="EMBL" id="MFB9057330.1"/>
    </source>
</evidence>
<dbReference type="Pfam" id="PF13229">
    <property type="entry name" value="Beta_helix"/>
    <property type="match status" value="1"/>
</dbReference>